<evidence type="ECO:0000313" key="4">
    <source>
        <dbReference type="Proteomes" id="UP001497497"/>
    </source>
</evidence>
<dbReference type="AlphaFoldDB" id="A0AAV2IE16"/>
<accession>A0AAV2IE16</accession>
<feature type="region of interest" description="Disordered" evidence="1">
    <location>
        <begin position="115"/>
        <end position="139"/>
    </location>
</feature>
<keyword evidence="2" id="KW-0732">Signal</keyword>
<feature type="chain" id="PRO_5043382486" evidence="2">
    <location>
        <begin position="25"/>
        <end position="139"/>
    </location>
</feature>
<organism evidence="3 4">
    <name type="scientific">Lymnaea stagnalis</name>
    <name type="common">Great pond snail</name>
    <name type="synonym">Helix stagnalis</name>
    <dbReference type="NCBI Taxonomy" id="6523"/>
    <lineage>
        <taxon>Eukaryota</taxon>
        <taxon>Metazoa</taxon>
        <taxon>Spiralia</taxon>
        <taxon>Lophotrochozoa</taxon>
        <taxon>Mollusca</taxon>
        <taxon>Gastropoda</taxon>
        <taxon>Heterobranchia</taxon>
        <taxon>Euthyneura</taxon>
        <taxon>Panpulmonata</taxon>
        <taxon>Hygrophila</taxon>
        <taxon>Lymnaeoidea</taxon>
        <taxon>Lymnaeidae</taxon>
        <taxon>Lymnaea</taxon>
    </lineage>
</organism>
<evidence type="ECO:0000313" key="3">
    <source>
        <dbReference type="EMBL" id="CAL1544954.1"/>
    </source>
</evidence>
<evidence type="ECO:0000256" key="2">
    <source>
        <dbReference type="SAM" id="SignalP"/>
    </source>
</evidence>
<proteinExistence type="predicted"/>
<sequence length="139" mass="15127">MIQLSIYLVFFYLHLLAVQQFVKSAAVLSNHDLHVKELLENGTLSDGCKDAISADVLSKPSQQWCNMLNSTDFTDFFVGSNDCERAEYENLTLAACSKADAGVMTTLTKIDTTTTKITQPSSTPTIATGSPSTALQLQE</sequence>
<dbReference type="Proteomes" id="UP001497497">
    <property type="component" value="Unassembled WGS sequence"/>
</dbReference>
<evidence type="ECO:0000256" key="1">
    <source>
        <dbReference type="SAM" id="MobiDB-lite"/>
    </source>
</evidence>
<dbReference type="EMBL" id="CAXITT010000662">
    <property type="protein sequence ID" value="CAL1544954.1"/>
    <property type="molecule type" value="Genomic_DNA"/>
</dbReference>
<name>A0AAV2IE16_LYMST</name>
<gene>
    <name evidence="3" type="ORF">GSLYS_00018437001</name>
</gene>
<protein>
    <submittedName>
        <fullName evidence="3">Uncharacterized protein</fullName>
    </submittedName>
</protein>
<keyword evidence="4" id="KW-1185">Reference proteome</keyword>
<feature type="compositionally biased region" description="Polar residues" evidence="1">
    <location>
        <begin position="126"/>
        <end position="139"/>
    </location>
</feature>
<feature type="signal peptide" evidence="2">
    <location>
        <begin position="1"/>
        <end position="24"/>
    </location>
</feature>
<comment type="caution">
    <text evidence="3">The sequence shown here is derived from an EMBL/GenBank/DDBJ whole genome shotgun (WGS) entry which is preliminary data.</text>
</comment>
<feature type="compositionally biased region" description="Low complexity" evidence="1">
    <location>
        <begin position="115"/>
        <end position="125"/>
    </location>
</feature>
<reference evidence="3 4" key="1">
    <citation type="submission" date="2024-04" db="EMBL/GenBank/DDBJ databases">
        <authorList>
            <consortium name="Genoscope - CEA"/>
            <person name="William W."/>
        </authorList>
    </citation>
    <scope>NUCLEOTIDE SEQUENCE [LARGE SCALE GENOMIC DNA]</scope>
</reference>